<feature type="region of interest" description="Disordered" evidence="1">
    <location>
        <begin position="164"/>
        <end position="183"/>
    </location>
</feature>
<dbReference type="AlphaFoldDB" id="L8HGK5"/>
<dbReference type="RefSeq" id="XP_004353987.1">
    <property type="nucleotide sequence ID" value="XM_004353935.1"/>
</dbReference>
<evidence type="ECO:0000256" key="1">
    <source>
        <dbReference type="SAM" id="MobiDB-lite"/>
    </source>
</evidence>
<dbReference type="Proteomes" id="UP000011083">
    <property type="component" value="Unassembled WGS sequence"/>
</dbReference>
<evidence type="ECO:0000313" key="2">
    <source>
        <dbReference type="EMBL" id="ELR24290.1"/>
    </source>
</evidence>
<keyword evidence="3" id="KW-1185">Reference proteome</keyword>
<name>L8HGK5_ACACF</name>
<organism evidence="2 3">
    <name type="scientific">Acanthamoeba castellanii (strain ATCC 30010 / Neff)</name>
    <dbReference type="NCBI Taxonomy" id="1257118"/>
    <lineage>
        <taxon>Eukaryota</taxon>
        <taxon>Amoebozoa</taxon>
        <taxon>Discosea</taxon>
        <taxon>Longamoebia</taxon>
        <taxon>Centramoebida</taxon>
        <taxon>Acanthamoebidae</taxon>
        <taxon>Acanthamoeba</taxon>
    </lineage>
</organism>
<gene>
    <name evidence="2" type="ORF">ACA1_170280</name>
</gene>
<sequence>MTSSKSTPQLFPIPIAARERKAGSGVHAAAVEGGRSYADAAAEHQQRELERKRKLEQLEELERKVQKRKEKKQRKKEERRHKREKKRRKRHISKHGAPLPSMAGETVIAVGRIVDEGEPVPALPAKTEHHHRPPAADHDDDEGLDELSAEAIARRKMKKKALERAISSGGGEREEAESVRRWEEEERRRRQAECWRTLPALNRNQDRFRLAKDGRDIILEFDRAQEDTFLPDNTDLWVWGTLEARIVSLSELCVWRDVAGTIPLAEEVPVFVVHLAKWKLASECTDSSE</sequence>
<feature type="compositionally biased region" description="Basic and acidic residues" evidence="1">
    <location>
        <begin position="171"/>
        <end position="183"/>
    </location>
</feature>
<proteinExistence type="predicted"/>
<accession>L8HGK5</accession>
<dbReference type="KEGG" id="acan:ACA1_170280"/>
<protein>
    <submittedName>
        <fullName evidence="2">Uncharacterized protein</fullName>
    </submittedName>
</protein>
<evidence type="ECO:0000313" key="3">
    <source>
        <dbReference type="Proteomes" id="UP000011083"/>
    </source>
</evidence>
<feature type="region of interest" description="Disordered" evidence="1">
    <location>
        <begin position="1"/>
        <end position="28"/>
    </location>
</feature>
<feature type="compositionally biased region" description="Basic residues" evidence="1">
    <location>
        <begin position="65"/>
        <end position="94"/>
    </location>
</feature>
<dbReference type="EMBL" id="KB007834">
    <property type="protein sequence ID" value="ELR24290.1"/>
    <property type="molecule type" value="Genomic_DNA"/>
</dbReference>
<feature type="region of interest" description="Disordered" evidence="1">
    <location>
        <begin position="59"/>
        <end position="142"/>
    </location>
</feature>
<reference evidence="2 3" key="1">
    <citation type="journal article" date="2013" name="Genome Biol.">
        <title>Genome of Acanthamoeba castellanii highlights extensive lateral gene transfer and early evolution of tyrosine kinase signaling.</title>
        <authorList>
            <person name="Clarke M."/>
            <person name="Lohan A.J."/>
            <person name="Liu B."/>
            <person name="Lagkouvardos I."/>
            <person name="Roy S."/>
            <person name="Zafar N."/>
            <person name="Bertelli C."/>
            <person name="Schilde C."/>
            <person name="Kianianmomeni A."/>
            <person name="Burglin T.R."/>
            <person name="Frech C."/>
            <person name="Turcotte B."/>
            <person name="Kopec K.O."/>
            <person name="Synnott J.M."/>
            <person name="Choo C."/>
            <person name="Paponov I."/>
            <person name="Finkler A."/>
            <person name="Soon Heng Tan C."/>
            <person name="Hutchins A.P."/>
            <person name="Weinmeier T."/>
            <person name="Rattei T."/>
            <person name="Chu J.S."/>
            <person name="Gimenez G."/>
            <person name="Irimia M."/>
            <person name="Rigden D.J."/>
            <person name="Fitzpatrick D.A."/>
            <person name="Lorenzo-Morales J."/>
            <person name="Bateman A."/>
            <person name="Chiu C.H."/>
            <person name="Tang P."/>
            <person name="Hegemann P."/>
            <person name="Fromm H."/>
            <person name="Raoult D."/>
            <person name="Greub G."/>
            <person name="Miranda-Saavedra D."/>
            <person name="Chen N."/>
            <person name="Nash P."/>
            <person name="Ginger M.L."/>
            <person name="Horn M."/>
            <person name="Schaap P."/>
            <person name="Caler L."/>
            <person name="Loftus B."/>
        </authorList>
    </citation>
    <scope>NUCLEOTIDE SEQUENCE [LARGE SCALE GENOMIC DNA]</scope>
    <source>
        <strain evidence="2 3">Neff</strain>
    </source>
</reference>
<dbReference type="VEuPathDB" id="AmoebaDB:ACA1_170280"/>
<dbReference type="GeneID" id="14925306"/>